<evidence type="ECO:0000313" key="3">
    <source>
        <dbReference type="Proteomes" id="UP000646579"/>
    </source>
</evidence>
<keyword evidence="1" id="KW-0472">Membrane</keyword>
<keyword evidence="1" id="KW-0812">Transmembrane</keyword>
<dbReference type="InterPro" id="IPR046739">
    <property type="entry name" value="DUF6789"/>
</dbReference>
<gene>
    <name evidence="2" type="ORF">GCM10007989_12720</name>
</gene>
<dbReference type="EMBL" id="BMZE01000001">
    <property type="protein sequence ID" value="GHA18838.1"/>
    <property type="molecule type" value="Genomic_DNA"/>
</dbReference>
<comment type="caution">
    <text evidence="2">The sequence shown here is derived from an EMBL/GenBank/DDBJ whole genome shotgun (WGS) entry which is preliminary data.</text>
</comment>
<dbReference type="Proteomes" id="UP000646579">
    <property type="component" value="Unassembled WGS sequence"/>
</dbReference>
<keyword evidence="1" id="KW-1133">Transmembrane helix</keyword>
<accession>A0A918RZZ5</accession>
<reference evidence="2" key="1">
    <citation type="journal article" date="2014" name="Int. J. Syst. Evol. Microbiol.">
        <title>Complete genome sequence of Corynebacterium casei LMG S-19264T (=DSM 44701T), isolated from a smear-ripened cheese.</title>
        <authorList>
            <consortium name="US DOE Joint Genome Institute (JGI-PGF)"/>
            <person name="Walter F."/>
            <person name="Albersmeier A."/>
            <person name="Kalinowski J."/>
            <person name="Ruckert C."/>
        </authorList>
    </citation>
    <scope>NUCLEOTIDE SEQUENCE</scope>
    <source>
        <strain evidence="2">KCTC 32437</strain>
    </source>
</reference>
<name>A0A918RZZ5_9HYPH</name>
<feature type="transmembrane region" description="Helical" evidence="1">
    <location>
        <begin position="77"/>
        <end position="98"/>
    </location>
</feature>
<dbReference type="RefSeq" id="WP_189424380.1">
    <property type="nucleotide sequence ID" value="NZ_BMZE01000001.1"/>
</dbReference>
<feature type="transmembrane region" description="Helical" evidence="1">
    <location>
        <begin position="118"/>
        <end position="136"/>
    </location>
</feature>
<dbReference type="AlphaFoldDB" id="A0A918RZZ5"/>
<proteinExistence type="predicted"/>
<feature type="transmembrane region" description="Helical" evidence="1">
    <location>
        <begin position="51"/>
        <end position="70"/>
    </location>
</feature>
<evidence type="ECO:0000256" key="1">
    <source>
        <dbReference type="SAM" id="Phobius"/>
    </source>
</evidence>
<protein>
    <submittedName>
        <fullName evidence="2">Uncharacterized protein</fullName>
    </submittedName>
</protein>
<evidence type="ECO:0000313" key="2">
    <source>
        <dbReference type="EMBL" id="GHA18838.1"/>
    </source>
</evidence>
<organism evidence="2 3">
    <name type="scientific">Devosia pacifica</name>
    <dbReference type="NCBI Taxonomy" id="1335967"/>
    <lineage>
        <taxon>Bacteria</taxon>
        <taxon>Pseudomonadati</taxon>
        <taxon>Pseudomonadota</taxon>
        <taxon>Alphaproteobacteria</taxon>
        <taxon>Hyphomicrobiales</taxon>
        <taxon>Devosiaceae</taxon>
        <taxon>Devosia</taxon>
    </lineage>
</organism>
<dbReference type="Pfam" id="PF20587">
    <property type="entry name" value="DUF6789"/>
    <property type="match status" value="1"/>
</dbReference>
<keyword evidence="3" id="KW-1185">Reference proteome</keyword>
<sequence length="150" mass="15818">MLNRSLAGALSGVVAAFLMLPISHVVALLDPSGFDLISMLSLTLGVSMPAAVLAHILVGATWGVAFACLVPRFPLPVPWVNGAGAMLVPWIALMIMPMPAQAATICGGASPLAFVQSLMLHLAFGFVMAEVFSLLFRDQAKRQRIDPTHP</sequence>
<reference evidence="2" key="2">
    <citation type="submission" date="2020-09" db="EMBL/GenBank/DDBJ databases">
        <authorList>
            <person name="Sun Q."/>
            <person name="Kim S."/>
        </authorList>
    </citation>
    <scope>NUCLEOTIDE SEQUENCE</scope>
    <source>
        <strain evidence="2">KCTC 32437</strain>
    </source>
</reference>